<dbReference type="Proteomes" id="UP000799770">
    <property type="component" value="Unassembled WGS sequence"/>
</dbReference>
<protein>
    <recommendedName>
        <fullName evidence="3">F-box domain-containing protein</fullName>
    </recommendedName>
</protein>
<proteinExistence type="predicted"/>
<dbReference type="OrthoDB" id="3800738at2759"/>
<evidence type="ECO:0000313" key="2">
    <source>
        <dbReference type="Proteomes" id="UP000799770"/>
    </source>
</evidence>
<sequence>MSQAQTRVLSTPELLEAILAHLPPSSLLQAQRISCTFQSVIQTSPTLQQALYLRPARPKPSGDWTINPLLRDCFLPWLVIAEDRWEMPSYEALEMLDWVKNEKRREAMLHADASWRKMFLIQPPPKTLTILRFCHSRGGDYISNGEVSFADEEQAAVTMGALYDIPHSFLRCE</sequence>
<accession>A0A6A5YWJ5</accession>
<dbReference type="SUPFAM" id="SSF81383">
    <property type="entry name" value="F-box domain"/>
    <property type="match status" value="1"/>
</dbReference>
<gene>
    <name evidence="1" type="ORF">BDV96DRAFT_465071</name>
</gene>
<keyword evidence="2" id="KW-1185">Reference proteome</keyword>
<feature type="non-terminal residue" evidence="1">
    <location>
        <position position="173"/>
    </location>
</feature>
<evidence type="ECO:0000313" key="1">
    <source>
        <dbReference type="EMBL" id="KAF2111326.1"/>
    </source>
</evidence>
<organism evidence="1 2">
    <name type="scientific">Lophiotrema nucula</name>
    <dbReference type="NCBI Taxonomy" id="690887"/>
    <lineage>
        <taxon>Eukaryota</taxon>
        <taxon>Fungi</taxon>
        <taxon>Dikarya</taxon>
        <taxon>Ascomycota</taxon>
        <taxon>Pezizomycotina</taxon>
        <taxon>Dothideomycetes</taxon>
        <taxon>Pleosporomycetidae</taxon>
        <taxon>Pleosporales</taxon>
        <taxon>Lophiotremataceae</taxon>
        <taxon>Lophiotrema</taxon>
    </lineage>
</organism>
<evidence type="ECO:0008006" key="3">
    <source>
        <dbReference type="Google" id="ProtNLM"/>
    </source>
</evidence>
<reference evidence="1" key="1">
    <citation type="journal article" date="2020" name="Stud. Mycol.">
        <title>101 Dothideomycetes genomes: a test case for predicting lifestyles and emergence of pathogens.</title>
        <authorList>
            <person name="Haridas S."/>
            <person name="Albert R."/>
            <person name="Binder M."/>
            <person name="Bloem J."/>
            <person name="Labutti K."/>
            <person name="Salamov A."/>
            <person name="Andreopoulos B."/>
            <person name="Baker S."/>
            <person name="Barry K."/>
            <person name="Bills G."/>
            <person name="Bluhm B."/>
            <person name="Cannon C."/>
            <person name="Castanera R."/>
            <person name="Culley D."/>
            <person name="Daum C."/>
            <person name="Ezra D."/>
            <person name="Gonzalez J."/>
            <person name="Henrissat B."/>
            <person name="Kuo A."/>
            <person name="Liang C."/>
            <person name="Lipzen A."/>
            <person name="Lutzoni F."/>
            <person name="Magnuson J."/>
            <person name="Mondo S."/>
            <person name="Nolan M."/>
            <person name="Ohm R."/>
            <person name="Pangilinan J."/>
            <person name="Park H.-J."/>
            <person name="Ramirez L."/>
            <person name="Alfaro M."/>
            <person name="Sun H."/>
            <person name="Tritt A."/>
            <person name="Yoshinaga Y."/>
            <person name="Zwiers L.-H."/>
            <person name="Turgeon B."/>
            <person name="Goodwin S."/>
            <person name="Spatafora J."/>
            <person name="Crous P."/>
            <person name="Grigoriev I."/>
        </authorList>
    </citation>
    <scope>NUCLEOTIDE SEQUENCE</scope>
    <source>
        <strain evidence="1">CBS 627.86</strain>
    </source>
</reference>
<dbReference type="EMBL" id="ML977334">
    <property type="protein sequence ID" value="KAF2111326.1"/>
    <property type="molecule type" value="Genomic_DNA"/>
</dbReference>
<dbReference type="AlphaFoldDB" id="A0A6A5YWJ5"/>
<dbReference type="InterPro" id="IPR036047">
    <property type="entry name" value="F-box-like_dom_sf"/>
</dbReference>
<name>A0A6A5YWJ5_9PLEO</name>